<dbReference type="InterPro" id="IPR001789">
    <property type="entry name" value="Sig_transdc_resp-reg_receiver"/>
</dbReference>
<dbReference type="Gene3D" id="3.40.50.2300">
    <property type="match status" value="1"/>
</dbReference>
<keyword evidence="1" id="KW-0805">Transcription regulation</keyword>
<reference evidence="7" key="1">
    <citation type="submission" date="2022-10" db="EMBL/GenBank/DDBJ databases">
        <title>Comparative genomic analysis of Cohnella hashimotonis sp. nov., isolated from the International Space Station.</title>
        <authorList>
            <person name="Simpson A."/>
            <person name="Venkateswaran K."/>
        </authorList>
    </citation>
    <scope>NUCLEOTIDE SEQUENCE</scope>
    <source>
        <strain evidence="7">DSM 28161</strain>
    </source>
</reference>
<keyword evidence="2" id="KW-0238">DNA-binding</keyword>
<dbReference type="Gene3D" id="1.10.10.60">
    <property type="entry name" value="Homeodomain-like"/>
    <property type="match status" value="2"/>
</dbReference>
<dbReference type="PANTHER" id="PTHR43280:SF10">
    <property type="entry name" value="REGULATORY PROTEIN POCR"/>
    <property type="match status" value="1"/>
</dbReference>
<organism evidence="7 8">
    <name type="scientific">Cohnella rhizosphaerae</name>
    <dbReference type="NCBI Taxonomy" id="1457232"/>
    <lineage>
        <taxon>Bacteria</taxon>
        <taxon>Bacillati</taxon>
        <taxon>Bacillota</taxon>
        <taxon>Bacilli</taxon>
        <taxon>Bacillales</taxon>
        <taxon>Paenibacillaceae</taxon>
        <taxon>Cohnella</taxon>
    </lineage>
</organism>
<dbReference type="SUPFAM" id="SSF46689">
    <property type="entry name" value="Homeodomain-like"/>
    <property type="match status" value="2"/>
</dbReference>
<evidence type="ECO:0000256" key="4">
    <source>
        <dbReference type="PROSITE-ProRule" id="PRU00169"/>
    </source>
</evidence>
<keyword evidence="8" id="KW-1185">Reference proteome</keyword>
<dbReference type="RefSeq" id="WP_277529312.1">
    <property type="nucleotide sequence ID" value="NZ_JAPDIA010000002.1"/>
</dbReference>
<dbReference type="Proteomes" id="UP001153404">
    <property type="component" value="Unassembled WGS sequence"/>
</dbReference>
<dbReference type="InterPro" id="IPR009057">
    <property type="entry name" value="Homeodomain-like_sf"/>
</dbReference>
<dbReference type="InterPro" id="IPR018062">
    <property type="entry name" value="HTH_AraC-typ_CS"/>
</dbReference>
<evidence type="ECO:0000256" key="2">
    <source>
        <dbReference type="ARBA" id="ARBA00023125"/>
    </source>
</evidence>
<dbReference type="InterPro" id="IPR018060">
    <property type="entry name" value="HTH_AraC"/>
</dbReference>
<feature type="domain" description="Response regulatory" evidence="6">
    <location>
        <begin position="3"/>
        <end position="120"/>
    </location>
</feature>
<comment type="caution">
    <text evidence="7">The sequence shown here is derived from an EMBL/GenBank/DDBJ whole genome shotgun (WGS) entry which is preliminary data.</text>
</comment>
<dbReference type="PANTHER" id="PTHR43280">
    <property type="entry name" value="ARAC-FAMILY TRANSCRIPTIONAL REGULATOR"/>
    <property type="match status" value="1"/>
</dbReference>
<proteinExistence type="predicted"/>
<keyword evidence="3" id="KW-0804">Transcription</keyword>
<evidence type="ECO:0000259" key="6">
    <source>
        <dbReference type="PROSITE" id="PS50110"/>
    </source>
</evidence>
<accession>A0A9X4KP73</accession>
<dbReference type="EMBL" id="JAPDIA010000002">
    <property type="protein sequence ID" value="MDG0808626.1"/>
    <property type="molecule type" value="Genomic_DNA"/>
</dbReference>
<dbReference type="SMART" id="SM00342">
    <property type="entry name" value="HTH_ARAC"/>
    <property type="match status" value="1"/>
</dbReference>
<dbReference type="Pfam" id="PF12833">
    <property type="entry name" value="HTH_18"/>
    <property type="match status" value="1"/>
</dbReference>
<name>A0A9X4KP73_9BACL</name>
<dbReference type="InterPro" id="IPR020449">
    <property type="entry name" value="Tscrpt_reg_AraC-type_HTH"/>
</dbReference>
<dbReference type="SMART" id="SM00448">
    <property type="entry name" value="REC"/>
    <property type="match status" value="1"/>
</dbReference>
<dbReference type="PRINTS" id="PR00032">
    <property type="entry name" value="HTHARAC"/>
</dbReference>
<evidence type="ECO:0000256" key="1">
    <source>
        <dbReference type="ARBA" id="ARBA00023015"/>
    </source>
</evidence>
<dbReference type="CDD" id="cd17536">
    <property type="entry name" value="REC_YesN-like"/>
    <property type="match status" value="1"/>
</dbReference>
<dbReference type="PROSITE" id="PS01124">
    <property type="entry name" value="HTH_ARAC_FAMILY_2"/>
    <property type="match status" value="1"/>
</dbReference>
<evidence type="ECO:0000313" key="7">
    <source>
        <dbReference type="EMBL" id="MDG0808626.1"/>
    </source>
</evidence>
<dbReference type="InterPro" id="IPR011006">
    <property type="entry name" value="CheY-like_superfamily"/>
</dbReference>
<evidence type="ECO:0000313" key="8">
    <source>
        <dbReference type="Proteomes" id="UP001153404"/>
    </source>
</evidence>
<dbReference type="PROSITE" id="PS00041">
    <property type="entry name" value="HTH_ARAC_FAMILY_1"/>
    <property type="match status" value="1"/>
</dbReference>
<dbReference type="GO" id="GO:0003700">
    <property type="term" value="F:DNA-binding transcription factor activity"/>
    <property type="evidence" value="ECO:0007669"/>
    <property type="project" value="InterPro"/>
</dbReference>
<sequence length="264" mass="29864">MYKLFIVDDNPLERRGVAGLLEWQTFGCEVAGLYASGSEALEAAEREAPDIVLTDVQMPAMDGIALGARLREDYPGTQLIFLSGHDSFSFIRGALRLEAADYVLKPVRKPELQTALEKAAARLSREREAAAERERLLRQAGVDTSEAPDADDADARSYHDRIVMQIKRIVAERYQEPLTVQDIADELYLSLSHTNNIFRRKTGQKIFDYLTAYRMERAKALLRQPDSKIYCVAQTVGYANKSHFCLVFKKHSGRTPSEYKNHYA</sequence>
<evidence type="ECO:0000256" key="3">
    <source>
        <dbReference type="ARBA" id="ARBA00023163"/>
    </source>
</evidence>
<feature type="modified residue" description="4-aspartylphosphate" evidence="4">
    <location>
        <position position="55"/>
    </location>
</feature>
<keyword evidence="4" id="KW-0597">Phosphoprotein</keyword>
<dbReference type="PROSITE" id="PS50110">
    <property type="entry name" value="RESPONSE_REGULATORY"/>
    <property type="match status" value="1"/>
</dbReference>
<feature type="domain" description="HTH araC/xylS-type" evidence="5">
    <location>
        <begin position="164"/>
        <end position="262"/>
    </location>
</feature>
<dbReference type="AlphaFoldDB" id="A0A9X4KP73"/>
<dbReference type="GO" id="GO:0000160">
    <property type="term" value="P:phosphorelay signal transduction system"/>
    <property type="evidence" value="ECO:0007669"/>
    <property type="project" value="InterPro"/>
</dbReference>
<evidence type="ECO:0000259" key="5">
    <source>
        <dbReference type="PROSITE" id="PS01124"/>
    </source>
</evidence>
<protein>
    <submittedName>
        <fullName evidence="7">Response regulator</fullName>
    </submittedName>
</protein>
<dbReference type="SUPFAM" id="SSF52172">
    <property type="entry name" value="CheY-like"/>
    <property type="match status" value="1"/>
</dbReference>
<dbReference type="GO" id="GO:0043565">
    <property type="term" value="F:sequence-specific DNA binding"/>
    <property type="evidence" value="ECO:0007669"/>
    <property type="project" value="InterPro"/>
</dbReference>
<dbReference type="Pfam" id="PF00072">
    <property type="entry name" value="Response_reg"/>
    <property type="match status" value="1"/>
</dbReference>
<gene>
    <name evidence="7" type="ORF">OMP40_03895</name>
</gene>